<keyword evidence="2" id="KW-0732">Signal</keyword>
<dbReference type="NCBIfam" id="TIGR01730">
    <property type="entry name" value="RND_mfp"/>
    <property type="match status" value="1"/>
</dbReference>
<dbReference type="SUPFAM" id="SSF111369">
    <property type="entry name" value="HlyD-like secretion proteins"/>
    <property type="match status" value="2"/>
</dbReference>
<dbReference type="RefSeq" id="WP_377912291.1">
    <property type="nucleotide sequence ID" value="NZ_JBHRZT010000020.1"/>
</dbReference>
<comment type="similarity">
    <text evidence="1">Belongs to the membrane fusion protein (MFP) (TC 8.A.1) family.</text>
</comment>
<evidence type="ECO:0000313" key="6">
    <source>
        <dbReference type="Proteomes" id="UP001595752"/>
    </source>
</evidence>
<evidence type="ECO:0000256" key="2">
    <source>
        <dbReference type="SAM" id="SignalP"/>
    </source>
</evidence>
<organism evidence="5 6">
    <name type="scientific">Bacillus songklensis</name>
    <dbReference type="NCBI Taxonomy" id="1069116"/>
    <lineage>
        <taxon>Bacteria</taxon>
        <taxon>Bacillati</taxon>
        <taxon>Bacillota</taxon>
        <taxon>Bacilli</taxon>
        <taxon>Bacillales</taxon>
        <taxon>Bacillaceae</taxon>
        <taxon>Bacillus</taxon>
    </lineage>
</organism>
<name>A0ABV8AYP4_9BACI</name>
<dbReference type="InterPro" id="IPR006143">
    <property type="entry name" value="RND_pump_MFP"/>
</dbReference>
<feature type="domain" description="Multidrug resistance protein MdtA-like barrel-sandwich hybrid" evidence="3">
    <location>
        <begin position="69"/>
        <end position="377"/>
    </location>
</feature>
<dbReference type="Gene3D" id="1.10.287.470">
    <property type="entry name" value="Helix hairpin bin"/>
    <property type="match status" value="3"/>
</dbReference>
<keyword evidence="6" id="KW-1185">Reference proteome</keyword>
<evidence type="ECO:0000259" key="3">
    <source>
        <dbReference type="Pfam" id="PF25917"/>
    </source>
</evidence>
<gene>
    <name evidence="5" type="ORF">ACFOU2_03680</name>
</gene>
<evidence type="ECO:0000256" key="1">
    <source>
        <dbReference type="ARBA" id="ARBA00009477"/>
    </source>
</evidence>
<accession>A0ABV8AYP4</accession>
<feature type="chain" id="PRO_5045849653" evidence="2">
    <location>
        <begin position="23"/>
        <end position="538"/>
    </location>
</feature>
<sequence length="538" mass="57212">MRKRWPLIMTAVSLTFVSAACSAKETSGVQEVKKEAKNVEVATVNKEMLDVISNLSGTLLPYDETVVSFEVGGRIIDMSAKIGDSIKKGSVLTRLDPTEYRLQVEKANKTILEAQAALNSSDAAIQSADAGVQSADAGIQSADAGIQTADGGIQTADEAIKSAEANIKAANSCIHSVQASLEELNKGAREQEKTQARLAVERAKDAYNKVSADAGRMKGLYEEGLVSKKEYEEVQLQLSNAQKDVANAEQSLSLLLEGATEEKRKQVYASLEEAQAGKEQAEAGKGQSVAAKGQSVASKGQAMASKEQAMASKEQAIASKQQAVAAKGQSQAAYEQALVGKELTEFTLSKTVLKAPISGVVLEKLVSNGQMVNAGTSVYRLGRTDQLKVLLPVLDKEIKDWKVGQEVNVALYDQVKEGKVNKIYPLTNASTGTISVEVVIPNTKFDWFPGQVVKANRVSSDNSGILVPVEAVISNGDKPYVFKAVNGKAVKTVVETGELINNKIHIINGLKEGDKVVTLGADLLFDGDPVKTAGGKKE</sequence>
<feature type="signal peptide" evidence="2">
    <location>
        <begin position="1"/>
        <end position="22"/>
    </location>
</feature>
<evidence type="ECO:0000259" key="4">
    <source>
        <dbReference type="Pfam" id="PF25989"/>
    </source>
</evidence>
<dbReference type="InterPro" id="IPR058637">
    <property type="entry name" value="YknX-like_C"/>
</dbReference>
<dbReference type="EMBL" id="JBHRZT010000020">
    <property type="protein sequence ID" value="MFC3882637.1"/>
    <property type="molecule type" value="Genomic_DNA"/>
</dbReference>
<dbReference type="InterPro" id="IPR058625">
    <property type="entry name" value="MdtA-like_BSH"/>
</dbReference>
<dbReference type="PROSITE" id="PS51257">
    <property type="entry name" value="PROKAR_LIPOPROTEIN"/>
    <property type="match status" value="1"/>
</dbReference>
<protein>
    <submittedName>
        <fullName evidence="5">Efflux RND transporter periplasmic adaptor subunit</fullName>
    </submittedName>
</protein>
<evidence type="ECO:0000313" key="5">
    <source>
        <dbReference type="EMBL" id="MFC3882637.1"/>
    </source>
</evidence>
<reference evidence="6" key="1">
    <citation type="journal article" date="2019" name="Int. J. Syst. Evol. Microbiol.">
        <title>The Global Catalogue of Microorganisms (GCM) 10K type strain sequencing project: providing services to taxonomists for standard genome sequencing and annotation.</title>
        <authorList>
            <consortium name="The Broad Institute Genomics Platform"/>
            <consortium name="The Broad Institute Genome Sequencing Center for Infectious Disease"/>
            <person name="Wu L."/>
            <person name="Ma J."/>
        </authorList>
    </citation>
    <scope>NUCLEOTIDE SEQUENCE [LARGE SCALE GENOMIC DNA]</scope>
    <source>
        <strain evidence="6">CCUG 61889</strain>
    </source>
</reference>
<dbReference type="Gene3D" id="2.40.420.20">
    <property type="match status" value="1"/>
</dbReference>
<dbReference type="Gene3D" id="2.40.50.100">
    <property type="match status" value="2"/>
</dbReference>
<dbReference type="Gene3D" id="2.40.30.170">
    <property type="match status" value="1"/>
</dbReference>
<feature type="domain" description="YknX-like C-terminal permuted SH3-like" evidence="4">
    <location>
        <begin position="465"/>
        <end position="531"/>
    </location>
</feature>
<proteinExistence type="inferred from homology"/>
<dbReference type="Pfam" id="PF25917">
    <property type="entry name" value="BSH_RND"/>
    <property type="match status" value="1"/>
</dbReference>
<dbReference type="PANTHER" id="PTHR30469">
    <property type="entry name" value="MULTIDRUG RESISTANCE PROTEIN MDTA"/>
    <property type="match status" value="1"/>
</dbReference>
<dbReference type="Proteomes" id="UP001595752">
    <property type="component" value="Unassembled WGS sequence"/>
</dbReference>
<comment type="caution">
    <text evidence="5">The sequence shown here is derived from an EMBL/GenBank/DDBJ whole genome shotgun (WGS) entry which is preliminary data.</text>
</comment>
<dbReference type="Pfam" id="PF25989">
    <property type="entry name" value="YknX_C"/>
    <property type="match status" value="1"/>
</dbReference>